<dbReference type="PANTHER" id="PTHR10153">
    <property type="entry name" value="SMALL CONDUCTANCE CALCIUM-ACTIVATED POTASSIUM CHANNEL"/>
    <property type="match status" value="1"/>
</dbReference>
<feature type="region of interest" description="Disordered" evidence="11">
    <location>
        <begin position="547"/>
        <end position="585"/>
    </location>
</feature>
<keyword evidence="3 12" id="KW-0812">Transmembrane</keyword>
<feature type="transmembrane region" description="Helical" evidence="12">
    <location>
        <begin position="275"/>
        <end position="293"/>
    </location>
</feature>
<dbReference type="SMART" id="SM01053">
    <property type="entry name" value="CaMBD"/>
    <property type="match status" value="1"/>
</dbReference>
<evidence type="ECO:0000256" key="4">
    <source>
        <dbReference type="ARBA" id="ARBA00022741"/>
    </source>
</evidence>
<evidence type="ECO:0000313" key="16">
    <source>
        <dbReference type="Proteomes" id="UP000008909"/>
    </source>
</evidence>
<keyword evidence="6 12" id="KW-1133">Transmembrane helix</keyword>
<evidence type="ECO:0000256" key="9">
    <source>
        <dbReference type="ARBA" id="ARBA00023303"/>
    </source>
</evidence>
<reference key="2">
    <citation type="submission" date="2011-10" db="EMBL/GenBank/DDBJ databases">
        <title>The genome and transcriptome sequence of Clonorchis sinensis provide insights into the carcinogenic liver fluke.</title>
        <authorList>
            <person name="Wang X."/>
            <person name="Huang Y."/>
            <person name="Chen W."/>
            <person name="Liu H."/>
            <person name="Guo L."/>
            <person name="Chen Y."/>
            <person name="Luo F."/>
            <person name="Zhou W."/>
            <person name="Sun J."/>
            <person name="Mao Q."/>
            <person name="Liang P."/>
            <person name="Zhou C."/>
            <person name="Tian Y."/>
            <person name="Men J."/>
            <person name="Lv X."/>
            <person name="Huang L."/>
            <person name="Zhou J."/>
            <person name="Hu Y."/>
            <person name="Li R."/>
            <person name="Zhang F."/>
            <person name="Lei H."/>
            <person name="Li X."/>
            <person name="Hu X."/>
            <person name="Liang C."/>
            <person name="Xu J."/>
            <person name="Wu Z."/>
            <person name="Yu X."/>
        </authorList>
    </citation>
    <scope>NUCLEOTIDE SEQUENCE</scope>
    <source>
        <strain>Henan</strain>
    </source>
</reference>
<evidence type="ECO:0000313" key="15">
    <source>
        <dbReference type="EMBL" id="GAA53746.1"/>
    </source>
</evidence>
<dbReference type="InterPro" id="IPR036122">
    <property type="entry name" value="CaM-bd_dom_sf"/>
</dbReference>
<evidence type="ECO:0000256" key="10">
    <source>
        <dbReference type="ARBA" id="ARBA00035694"/>
    </source>
</evidence>
<dbReference type="GO" id="GO:0016887">
    <property type="term" value="F:ATP hydrolysis activity"/>
    <property type="evidence" value="ECO:0007669"/>
    <property type="project" value="InterPro"/>
</dbReference>
<feature type="transmembrane region" description="Helical" evidence="12">
    <location>
        <begin position="332"/>
        <end position="352"/>
    </location>
</feature>
<evidence type="ECO:0000256" key="7">
    <source>
        <dbReference type="ARBA" id="ARBA00023065"/>
    </source>
</evidence>
<dbReference type="Gene3D" id="1.10.8.60">
    <property type="match status" value="1"/>
</dbReference>
<gene>
    <name evidence="15" type="ORF">CLF_110971</name>
</gene>
<keyword evidence="9 15" id="KW-0407">Ion channel</keyword>
<proteinExistence type="predicted"/>
<feature type="transmembrane region" description="Helical" evidence="12">
    <location>
        <begin position="364"/>
        <end position="383"/>
    </location>
</feature>
<dbReference type="InterPro" id="IPR003959">
    <property type="entry name" value="ATPase_AAA_core"/>
</dbReference>
<dbReference type="Proteomes" id="UP000008909">
    <property type="component" value="Unassembled WGS sequence"/>
</dbReference>
<comment type="subcellular location">
    <subcellularLocation>
        <location evidence="1">Membrane</location>
        <topology evidence="1">Multi-pass membrane protein</topology>
    </subcellularLocation>
</comment>
<evidence type="ECO:0000256" key="3">
    <source>
        <dbReference type="ARBA" id="ARBA00022692"/>
    </source>
</evidence>
<dbReference type="SUPFAM" id="SSF52540">
    <property type="entry name" value="P-loop containing nucleoside triphosphate hydrolases"/>
    <property type="match status" value="1"/>
</dbReference>
<dbReference type="CDD" id="cd19525">
    <property type="entry name" value="RecA-like_Figl-1"/>
    <property type="match status" value="1"/>
</dbReference>
<dbReference type="InterPro" id="IPR047858">
    <property type="entry name" value="FIGNL1_ATPase"/>
</dbReference>
<evidence type="ECO:0000256" key="8">
    <source>
        <dbReference type="ARBA" id="ARBA00023136"/>
    </source>
</evidence>
<keyword evidence="4" id="KW-0547">Nucleotide-binding</keyword>
<dbReference type="Pfam" id="PF00004">
    <property type="entry name" value="AAA"/>
    <property type="match status" value="1"/>
</dbReference>
<dbReference type="GO" id="GO:0016020">
    <property type="term" value="C:membrane"/>
    <property type="evidence" value="ECO:0007669"/>
    <property type="project" value="UniProtKB-SubCell"/>
</dbReference>
<evidence type="ECO:0000256" key="1">
    <source>
        <dbReference type="ARBA" id="ARBA00004141"/>
    </source>
</evidence>
<evidence type="ECO:0000256" key="12">
    <source>
        <dbReference type="SAM" id="Phobius"/>
    </source>
</evidence>
<dbReference type="EMBL" id="DF143578">
    <property type="protein sequence ID" value="GAA53746.1"/>
    <property type="molecule type" value="Genomic_DNA"/>
</dbReference>
<keyword evidence="5" id="KW-0067">ATP-binding</keyword>
<dbReference type="GO" id="GO:0016286">
    <property type="term" value="F:small conductance calcium-activated potassium channel activity"/>
    <property type="evidence" value="ECO:0007669"/>
    <property type="project" value="InterPro"/>
</dbReference>
<evidence type="ECO:0000259" key="14">
    <source>
        <dbReference type="SMART" id="SM01053"/>
    </source>
</evidence>
<accession>G7YLB5</accession>
<name>G7YLB5_CLOSI</name>
<dbReference type="GO" id="GO:0005524">
    <property type="term" value="F:ATP binding"/>
    <property type="evidence" value="ECO:0007669"/>
    <property type="project" value="UniProtKB-KW"/>
</dbReference>
<dbReference type="InterPro" id="IPR003593">
    <property type="entry name" value="AAA+_ATPase"/>
</dbReference>
<feature type="region of interest" description="Disordered" evidence="11">
    <location>
        <begin position="621"/>
        <end position="666"/>
    </location>
</feature>
<dbReference type="SUPFAM" id="SSF81324">
    <property type="entry name" value="Voltage-gated potassium channels"/>
    <property type="match status" value="1"/>
</dbReference>
<evidence type="ECO:0000256" key="6">
    <source>
        <dbReference type="ARBA" id="ARBA00022989"/>
    </source>
</evidence>
<dbReference type="Gene3D" id="3.40.50.300">
    <property type="entry name" value="P-loop containing nucleotide triphosphate hydrolases"/>
    <property type="match status" value="1"/>
</dbReference>
<evidence type="ECO:0000256" key="5">
    <source>
        <dbReference type="ARBA" id="ARBA00022840"/>
    </source>
</evidence>
<dbReference type="Pfam" id="PF07885">
    <property type="entry name" value="Ion_trans_2"/>
    <property type="match status" value="1"/>
</dbReference>
<organism evidence="15 16">
    <name type="scientific">Clonorchis sinensis</name>
    <name type="common">Chinese liver fluke</name>
    <dbReference type="NCBI Taxonomy" id="79923"/>
    <lineage>
        <taxon>Eukaryota</taxon>
        <taxon>Metazoa</taxon>
        <taxon>Spiralia</taxon>
        <taxon>Lophotrochozoa</taxon>
        <taxon>Platyhelminthes</taxon>
        <taxon>Trematoda</taxon>
        <taxon>Digenea</taxon>
        <taxon>Opisthorchiida</taxon>
        <taxon>Opisthorchiata</taxon>
        <taxon>Opisthorchiidae</taxon>
        <taxon>Clonorchis</taxon>
    </lineage>
</organism>
<keyword evidence="7" id="KW-0406">Ion transport</keyword>
<keyword evidence="8 12" id="KW-0472">Membrane</keyword>
<dbReference type="SUPFAM" id="SSF81327">
    <property type="entry name" value="Small-conductance potassium channel"/>
    <property type="match status" value="1"/>
</dbReference>
<feature type="compositionally biased region" description="Low complexity" evidence="11">
    <location>
        <begin position="640"/>
        <end position="652"/>
    </location>
</feature>
<evidence type="ECO:0000259" key="13">
    <source>
        <dbReference type="SMART" id="SM00382"/>
    </source>
</evidence>
<dbReference type="InterPro" id="IPR027417">
    <property type="entry name" value="P-loop_NTPase"/>
</dbReference>
<evidence type="ECO:0000256" key="11">
    <source>
        <dbReference type="SAM" id="MobiDB-lite"/>
    </source>
</evidence>
<keyword evidence="2" id="KW-0813">Transport</keyword>
<dbReference type="Gene3D" id="1.10.287.70">
    <property type="match status" value="2"/>
</dbReference>
<dbReference type="Pfam" id="PF02888">
    <property type="entry name" value="CaMBD"/>
    <property type="match status" value="1"/>
</dbReference>
<dbReference type="GO" id="GO:0005516">
    <property type="term" value="F:calmodulin binding"/>
    <property type="evidence" value="ECO:0007669"/>
    <property type="project" value="InterPro"/>
</dbReference>
<feature type="transmembrane region" description="Helical" evidence="12">
    <location>
        <begin position="395"/>
        <end position="415"/>
    </location>
</feature>
<feature type="domain" description="Calmodulin-binding" evidence="14">
    <location>
        <begin position="434"/>
        <end position="510"/>
    </location>
</feature>
<sequence>MDPFLHDSFLAPGFSHHYDPKTSAVLAELRESFTELDEEDWDLHRKRQFTRQRHEDKRKFLVSLRPWMDDKLDVSITSEEDDNRPDYRYTGCAPVTHDKEVASQEDNHRSVCGSLGCAPITMDRNHSPEDNGAHSHCVFLGCAPLTICEQAVPPTMGAGFYGERVYPSAEVMHAGVIYFRTVSTQCLSHEDSDTHSAEGAARKIFLCEEYIKDWRISVTRRRVLQVTLELLICSIHPLPGVNLFFELPSRPPQNITVPLHPIRKEVGNSNLMGKFSPYLLLVLPMIGRLYLAFRTLLLHSKMFNDAGSRSIGSMNKVSFDLRFVLKTMMTLCPLKSLLVFICVIWIILSWMLRACELGIQMESQLSPLNSAWLISVTFLSIGYGDIVPHTHCGRLVAVITGLMGSACTALLVAVFSRKLELSKAEKHVLHFMEANEITKRVKHCAANVLRETWLLYKNARLMPTVNPKRVRVHQRRFLQAIYSLRKIKVKQREMQDKSDSLVDLAKLQTNVFEGVADISLRQDSFQSQLKCIEHQLLEIKASSRAVPDSADKVNHPVPVTSVHDPTRSHPTYKRSLTNLPPLPASTSADIRSLEISKLQQNLQRKQPGSYRQISSSYGVTKRTLGGRRGPITHFVPPIPSDSSPSVSYSPQSDGPSNRLQTKDGDCPMGDQRLKQFDQKMVDLIMSEVMESKTVISWEDIAGLEFQKKALQEVVILPMLRPDLFTGLRGPPKGLLLFGPPGTGKTLIGKCIASQSKSTFFSISASSLTSKWVGEGEKMVRALFAIARINQPAVIFIDEVDSLLTQRSEMEHESSRRIKTEFLVQLDGVSTGGDERLLFVGATNRPQELDEAARRRFVKRLYIPLPDRPARKQIVVHLFRQQRHSMAPNEFDLIADKTQGK</sequence>
<feature type="domain" description="AAA+ ATPase" evidence="13">
    <location>
        <begin position="730"/>
        <end position="866"/>
    </location>
</feature>
<dbReference type="Pfam" id="PF03530">
    <property type="entry name" value="SK_channel"/>
    <property type="match status" value="1"/>
</dbReference>
<dbReference type="FunFam" id="3.40.50.300:FF:000093">
    <property type="entry name" value="Fidgetin-like 1"/>
    <property type="match status" value="1"/>
</dbReference>
<reference evidence="15" key="1">
    <citation type="journal article" date="2011" name="Genome Biol.">
        <title>The draft genome of the carcinogenic human liver fluke Clonorchis sinensis.</title>
        <authorList>
            <person name="Wang X."/>
            <person name="Chen W."/>
            <person name="Huang Y."/>
            <person name="Sun J."/>
            <person name="Men J."/>
            <person name="Liu H."/>
            <person name="Luo F."/>
            <person name="Guo L."/>
            <person name="Lv X."/>
            <person name="Deng C."/>
            <person name="Zhou C."/>
            <person name="Fan Y."/>
            <person name="Li X."/>
            <person name="Huang L."/>
            <person name="Hu Y."/>
            <person name="Liang C."/>
            <person name="Hu X."/>
            <person name="Xu J."/>
            <person name="Yu X."/>
        </authorList>
    </citation>
    <scope>NUCLEOTIDE SEQUENCE [LARGE SCALE GENOMIC DNA]</scope>
    <source>
        <strain evidence="15">Henan</strain>
    </source>
</reference>
<dbReference type="InterPro" id="IPR004178">
    <property type="entry name" value="CaM-bd_dom"/>
</dbReference>
<evidence type="ECO:0000256" key="2">
    <source>
        <dbReference type="ARBA" id="ARBA00022448"/>
    </source>
</evidence>
<protein>
    <recommendedName>
        <fullName evidence="10">Fidgetin-like protein 1</fullName>
    </recommendedName>
</protein>
<feature type="compositionally biased region" description="Polar residues" evidence="11">
    <location>
        <begin position="574"/>
        <end position="585"/>
    </location>
</feature>
<dbReference type="InterPro" id="IPR013099">
    <property type="entry name" value="K_chnl_dom"/>
</dbReference>
<dbReference type="AlphaFoldDB" id="G7YLB5"/>
<dbReference type="SMART" id="SM00382">
    <property type="entry name" value="AAA"/>
    <property type="match status" value="1"/>
</dbReference>
<dbReference type="InterPro" id="IPR015449">
    <property type="entry name" value="K_chnl_Ca-activ_SK"/>
</dbReference>
<keyword evidence="16" id="KW-1185">Reference proteome</keyword>